<gene>
    <name evidence="2" type="ORF">PV517_44100</name>
</gene>
<evidence type="ECO:0000313" key="2">
    <source>
        <dbReference type="EMBL" id="MDX2915637.1"/>
    </source>
</evidence>
<dbReference type="EMBL" id="JARAVY010000032">
    <property type="protein sequence ID" value="MDX2915637.1"/>
    <property type="molecule type" value="Genomic_DNA"/>
</dbReference>
<evidence type="ECO:0000313" key="3">
    <source>
        <dbReference type="Proteomes" id="UP001271723"/>
    </source>
</evidence>
<feature type="region of interest" description="Disordered" evidence="1">
    <location>
        <begin position="43"/>
        <end position="73"/>
    </location>
</feature>
<dbReference type="Proteomes" id="UP001271723">
    <property type="component" value="Unassembled WGS sequence"/>
</dbReference>
<evidence type="ECO:0000256" key="1">
    <source>
        <dbReference type="SAM" id="MobiDB-lite"/>
    </source>
</evidence>
<dbReference type="RefSeq" id="WP_319216957.1">
    <property type="nucleotide sequence ID" value="NZ_JARAVY010000032.1"/>
</dbReference>
<reference evidence="2 3" key="1">
    <citation type="journal article" date="2023" name="Microb. Genom.">
        <title>Mesoterricola silvestris gen. nov., sp. nov., Mesoterricola sediminis sp. nov., Geothrix oryzae sp. nov., Geothrix edaphica sp. nov., Geothrix rubra sp. nov., and Geothrix limicola sp. nov., six novel members of Acidobacteriota isolated from soils.</title>
        <authorList>
            <person name="Weisberg A.J."/>
            <person name="Pearce E."/>
            <person name="Kramer C.G."/>
            <person name="Chang J.H."/>
            <person name="Clarke C.R."/>
        </authorList>
    </citation>
    <scope>NUCLEOTIDE SEQUENCE [LARGE SCALE GENOMIC DNA]</scope>
    <source>
        <strain evidence="2 3">NRRL_B-2795</strain>
    </source>
</reference>
<feature type="compositionally biased region" description="Basic residues" evidence="1">
    <location>
        <begin position="8"/>
        <end position="19"/>
    </location>
</feature>
<keyword evidence="3" id="KW-1185">Reference proteome</keyword>
<comment type="caution">
    <text evidence="2">The sequence shown here is derived from an EMBL/GenBank/DDBJ whole genome shotgun (WGS) entry which is preliminary data.</text>
</comment>
<proteinExistence type="predicted"/>
<accession>A0ABU4LII6</accession>
<name>A0ABU4LII6_9ACTN</name>
<protein>
    <submittedName>
        <fullName evidence="2">Uncharacterized protein</fullName>
    </submittedName>
</protein>
<organism evidence="2 3">
    <name type="scientific">Streptomyces griseiscabiei</name>
    <dbReference type="NCBI Taxonomy" id="2993540"/>
    <lineage>
        <taxon>Bacteria</taxon>
        <taxon>Bacillati</taxon>
        <taxon>Actinomycetota</taxon>
        <taxon>Actinomycetes</taxon>
        <taxon>Kitasatosporales</taxon>
        <taxon>Streptomycetaceae</taxon>
        <taxon>Streptomyces</taxon>
    </lineage>
</organism>
<feature type="region of interest" description="Disordered" evidence="1">
    <location>
        <begin position="1"/>
        <end position="22"/>
    </location>
</feature>
<feature type="compositionally biased region" description="Pro residues" evidence="1">
    <location>
        <begin position="56"/>
        <end position="68"/>
    </location>
</feature>
<sequence>MPELDARHSRKPLRQHRAVLRPDRATAAEIGRQEPEVILVMGAATVAGQQRQTPAPSRPPPRRPPPPASSRVRARARLAPPLPAAVAPPVVFWGVCW</sequence>